<evidence type="ECO:0000313" key="2">
    <source>
        <dbReference type="EMBL" id="ALG75515.1"/>
    </source>
</evidence>
<evidence type="ECO:0000256" key="1">
    <source>
        <dbReference type="SAM" id="MobiDB-lite"/>
    </source>
</evidence>
<gene>
    <name evidence="2" type="ORF">AL072_31630</name>
</gene>
<reference evidence="2 3" key="2">
    <citation type="journal article" date="2016" name="Genome Announc.">
        <title>Complete Genome Sequence of a Strain of Azospirillum thiophilum Isolated from a Sulfide Spring.</title>
        <authorList>
            <person name="Fomenkov A."/>
            <person name="Vincze T."/>
            <person name="Grabovich M."/>
            <person name="Anton B.P."/>
            <person name="Dubinina G."/>
            <person name="Orlova M."/>
            <person name="Belousova E."/>
            <person name="Roberts R.J."/>
        </authorList>
    </citation>
    <scope>NUCLEOTIDE SEQUENCE [LARGE SCALE GENOMIC DNA]</scope>
    <source>
        <strain evidence="2 3">BV-S</strain>
    </source>
</reference>
<dbReference type="AlphaFoldDB" id="A0AAC8W635"/>
<protein>
    <submittedName>
        <fullName evidence="2">Uncharacterized protein</fullName>
    </submittedName>
</protein>
<reference evidence="3" key="1">
    <citation type="submission" date="2015-08" db="EMBL/GenBank/DDBJ databases">
        <title>Complete Genome Sequence of Azospirillum thiophilum BV-S.</title>
        <authorList>
            <person name="Fomenkov A."/>
            <person name="Vincze T."/>
            <person name="Grabovich M."/>
            <person name="Dubinina G."/>
            <person name="Orlova M."/>
            <person name="Belousova E."/>
            <person name="Roberts R.J."/>
        </authorList>
    </citation>
    <scope>NUCLEOTIDE SEQUENCE [LARGE SCALE GENOMIC DNA]</scope>
    <source>
        <strain evidence="3">BV-S</strain>
    </source>
</reference>
<feature type="region of interest" description="Disordered" evidence="1">
    <location>
        <begin position="57"/>
        <end position="76"/>
    </location>
</feature>
<proteinExistence type="predicted"/>
<dbReference type="EMBL" id="CP012407">
    <property type="protein sequence ID" value="ALG75515.1"/>
    <property type="molecule type" value="Genomic_DNA"/>
</dbReference>
<keyword evidence="3" id="KW-1185">Reference proteome</keyword>
<name>A0AAC8W635_9PROT</name>
<dbReference type="Proteomes" id="UP000069935">
    <property type="component" value="Chromosome 7"/>
</dbReference>
<organism evidence="2 3">
    <name type="scientific">Azospirillum thiophilum</name>
    <dbReference type="NCBI Taxonomy" id="528244"/>
    <lineage>
        <taxon>Bacteria</taxon>
        <taxon>Pseudomonadati</taxon>
        <taxon>Pseudomonadota</taxon>
        <taxon>Alphaproteobacteria</taxon>
        <taxon>Rhodospirillales</taxon>
        <taxon>Azospirillaceae</taxon>
        <taxon>Azospirillum</taxon>
    </lineage>
</organism>
<dbReference type="KEGG" id="ati:AL072_31630"/>
<sequence length="101" mass="12256">MFDLIRTPEWPVVSRLFQARLAELLTRIDRIVPADAERVTEQILWWHVNMFMNHQYKTKHEKQPEQERQSSPGLLAELDRSQEFALVRDVFRRKREIHFQA</sequence>
<accession>A0AAC8W635</accession>
<evidence type="ECO:0000313" key="3">
    <source>
        <dbReference type="Proteomes" id="UP000069935"/>
    </source>
</evidence>